<evidence type="ECO:0000256" key="1">
    <source>
        <dbReference type="ARBA" id="ARBA00004496"/>
    </source>
</evidence>
<dbReference type="InterPro" id="IPR012312">
    <property type="entry name" value="Hemerythrin-like"/>
</dbReference>
<accession>A0A0P0CP87</accession>
<sequence length="244" mass="28532">MEVLNNNAKKQIGQFVADDFRTAAVFSNYGIDFCCKGQRSIEEVCKKNDININELLDKLNAVLHSNTDQSIDYKSWPLDLLIDYIEKKHHRYVEEKIPVLRQFLDKLCNVHAERHPELYKINELFTASANELATHMKKEELILFPFVRKMVSATKSKNPIEAPHFGTVENPITMMMQEHDNEGERFRQIAELTNNYNPPADACNTYRVTFAMLDEFEKDLHLHIHLENNILFPKAIKLEQQFHK</sequence>
<dbReference type="PANTHER" id="PTHR36438:SF1">
    <property type="entry name" value="IRON-SULFUR CLUSTER REPAIR PROTEIN YTFE"/>
    <property type="match status" value="1"/>
</dbReference>
<evidence type="ECO:0000256" key="2">
    <source>
        <dbReference type="ARBA" id="ARBA00022490"/>
    </source>
</evidence>
<keyword evidence="2" id="KW-0963">Cytoplasm</keyword>
<evidence type="ECO:0000256" key="4">
    <source>
        <dbReference type="ARBA" id="ARBA00023004"/>
    </source>
</evidence>
<dbReference type="Gene3D" id="1.10.3910.10">
    <property type="entry name" value="SP0561-like"/>
    <property type="match status" value="1"/>
</dbReference>
<feature type="domain" description="Hemerythrin-like" evidence="5">
    <location>
        <begin position="86"/>
        <end position="235"/>
    </location>
</feature>
<dbReference type="InterPro" id="IPR038062">
    <property type="entry name" value="ScdA-like_N_sf"/>
</dbReference>
<dbReference type="Pfam" id="PF01814">
    <property type="entry name" value="Hemerythrin"/>
    <property type="match status" value="1"/>
</dbReference>
<proteinExistence type="predicted"/>
<dbReference type="Pfam" id="PF04405">
    <property type="entry name" value="ScdA_N"/>
    <property type="match status" value="1"/>
</dbReference>
<evidence type="ECO:0000313" key="6">
    <source>
        <dbReference type="EMBL" id="ALJ06274.1"/>
    </source>
</evidence>
<organism evidence="6 7">
    <name type="scientific">Pseudalgibacter alginicilyticus</name>
    <dbReference type="NCBI Taxonomy" id="1736674"/>
    <lineage>
        <taxon>Bacteria</taxon>
        <taxon>Pseudomonadati</taxon>
        <taxon>Bacteroidota</taxon>
        <taxon>Flavobacteriia</taxon>
        <taxon>Flavobacteriales</taxon>
        <taxon>Flavobacteriaceae</taxon>
        <taxon>Pseudalgibacter</taxon>
    </lineage>
</organism>
<evidence type="ECO:0000259" key="5">
    <source>
        <dbReference type="Pfam" id="PF01814"/>
    </source>
</evidence>
<evidence type="ECO:0000313" key="7">
    <source>
        <dbReference type="Proteomes" id="UP000057981"/>
    </source>
</evidence>
<dbReference type="InterPro" id="IPR019903">
    <property type="entry name" value="RIC_family"/>
</dbReference>
<gene>
    <name evidence="6" type="ORF">APS56_14515</name>
</gene>
<keyword evidence="3" id="KW-0479">Metal-binding</keyword>
<dbReference type="OrthoDB" id="9797132at2"/>
<dbReference type="Proteomes" id="UP000057981">
    <property type="component" value="Chromosome"/>
</dbReference>
<dbReference type="Gene3D" id="1.20.120.520">
    <property type="entry name" value="nmb1532 protein domain like"/>
    <property type="match status" value="1"/>
</dbReference>
<evidence type="ECO:0000256" key="3">
    <source>
        <dbReference type="ARBA" id="ARBA00022723"/>
    </source>
</evidence>
<protein>
    <submittedName>
        <fullName evidence="6">Iron-sulfur cluster repair di-iron protein</fullName>
    </submittedName>
</protein>
<name>A0A0P0CP87_9FLAO</name>
<keyword evidence="7" id="KW-1185">Reference proteome</keyword>
<dbReference type="NCBIfam" id="TIGR03652">
    <property type="entry name" value="FeS_repair_RIC"/>
    <property type="match status" value="1"/>
</dbReference>
<comment type="subcellular location">
    <subcellularLocation>
        <location evidence="1">Cytoplasm</location>
    </subcellularLocation>
</comment>
<dbReference type="STRING" id="1736674.APS56_14515"/>
<dbReference type="PANTHER" id="PTHR36438">
    <property type="entry name" value="IRON-SULFUR CLUSTER REPAIR PROTEIN YTFE"/>
    <property type="match status" value="1"/>
</dbReference>
<dbReference type="GO" id="GO:0046872">
    <property type="term" value="F:metal ion binding"/>
    <property type="evidence" value="ECO:0007669"/>
    <property type="project" value="UniProtKB-KW"/>
</dbReference>
<reference evidence="6 7" key="1">
    <citation type="submission" date="2015-10" db="EMBL/GenBank/DDBJ databases">
        <authorList>
            <person name="Gilbert D.G."/>
        </authorList>
    </citation>
    <scope>NUCLEOTIDE SEQUENCE [LARGE SCALE GENOMIC DNA]</scope>
    <source>
        <strain evidence="7">HZ-22</strain>
    </source>
</reference>
<keyword evidence="4" id="KW-0408">Iron</keyword>
<dbReference type="KEGG" id="ahz:APS56_14515"/>
<dbReference type="EMBL" id="CP012898">
    <property type="protein sequence ID" value="ALJ06274.1"/>
    <property type="molecule type" value="Genomic_DNA"/>
</dbReference>
<dbReference type="AlphaFoldDB" id="A0A0P0CP87"/>
<dbReference type="GO" id="GO:0005737">
    <property type="term" value="C:cytoplasm"/>
    <property type="evidence" value="ECO:0007669"/>
    <property type="project" value="UniProtKB-SubCell"/>
</dbReference>
<dbReference type="RefSeq" id="WP_054729856.1">
    <property type="nucleotide sequence ID" value="NZ_CP012898.1"/>
</dbReference>
<dbReference type="PATRIC" id="fig|1736674.3.peg.2964"/>